<dbReference type="InterPro" id="IPR029510">
    <property type="entry name" value="Ald_DH_CS_GLU"/>
</dbReference>
<dbReference type="InterPro" id="IPR016162">
    <property type="entry name" value="Ald_DH_N"/>
</dbReference>
<dbReference type="Pfam" id="PF00171">
    <property type="entry name" value="Aldedh"/>
    <property type="match status" value="1"/>
</dbReference>
<dbReference type="PANTHER" id="PTHR43353">
    <property type="entry name" value="SUCCINATE-SEMIALDEHYDE DEHYDROGENASE, MITOCHONDRIAL"/>
    <property type="match status" value="1"/>
</dbReference>
<dbReference type="PROSITE" id="PS00070">
    <property type="entry name" value="ALDEHYDE_DEHYDR_CYS"/>
    <property type="match status" value="1"/>
</dbReference>
<dbReference type="InterPro" id="IPR016160">
    <property type="entry name" value="Ald_DH_CS_CYS"/>
</dbReference>
<dbReference type="InterPro" id="IPR016163">
    <property type="entry name" value="Ald_DH_C"/>
</dbReference>
<name>A0A368VJ25_9ACTN</name>
<dbReference type="Proteomes" id="UP000253495">
    <property type="component" value="Unassembled WGS sequence"/>
</dbReference>
<evidence type="ECO:0000313" key="7">
    <source>
        <dbReference type="Proteomes" id="UP000253495"/>
    </source>
</evidence>
<dbReference type="InterPro" id="IPR016161">
    <property type="entry name" value="Ald_DH/histidinol_DH"/>
</dbReference>
<evidence type="ECO:0000256" key="3">
    <source>
        <dbReference type="PROSITE-ProRule" id="PRU10007"/>
    </source>
</evidence>
<proteinExistence type="inferred from homology"/>
<gene>
    <name evidence="6" type="ORF">DFQ14_11540</name>
</gene>
<dbReference type="Gene3D" id="3.40.605.10">
    <property type="entry name" value="Aldehyde Dehydrogenase, Chain A, domain 1"/>
    <property type="match status" value="1"/>
</dbReference>
<dbReference type="Gene3D" id="3.40.309.10">
    <property type="entry name" value="Aldehyde Dehydrogenase, Chain A, domain 2"/>
    <property type="match status" value="1"/>
</dbReference>
<evidence type="ECO:0000256" key="2">
    <source>
        <dbReference type="ARBA" id="ARBA00023002"/>
    </source>
</evidence>
<evidence type="ECO:0000313" key="6">
    <source>
        <dbReference type="EMBL" id="RCW39664.1"/>
    </source>
</evidence>
<dbReference type="AlphaFoldDB" id="A0A368VJ25"/>
<protein>
    <submittedName>
        <fullName evidence="6">Acyl-CoA reductase-like NAD-dependent aldehyde dehydrogenase</fullName>
    </submittedName>
</protein>
<accession>A0A368VJ25</accession>
<comment type="caution">
    <text evidence="6">The sequence shown here is derived from an EMBL/GenBank/DDBJ whole genome shotgun (WGS) entry which is preliminary data.</text>
</comment>
<evidence type="ECO:0000256" key="4">
    <source>
        <dbReference type="RuleBase" id="RU003345"/>
    </source>
</evidence>
<keyword evidence="2 4" id="KW-0560">Oxidoreductase</keyword>
<feature type="domain" description="Aldehyde dehydrogenase" evidence="5">
    <location>
        <begin position="49"/>
        <end position="499"/>
    </location>
</feature>
<evidence type="ECO:0000259" key="5">
    <source>
        <dbReference type="Pfam" id="PF00171"/>
    </source>
</evidence>
<comment type="similarity">
    <text evidence="1 4">Belongs to the aldehyde dehydrogenase family.</text>
</comment>
<dbReference type="EMBL" id="QPJC01000015">
    <property type="protein sequence ID" value="RCW39664.1"/>
    <property type="molecule type" value="Genomic_DNA"/>
</dbReference>
<dbReference type="PROSITE" id="PS00687">
    <property type="entry name" value="ALDEHYDE_DEHYDR_GLU"/>
    <property type="match status" value="1"/>
</dbReference>
<feature type="active site" evidence="3">
    <location>
        <position position="275"/>
    </location>
</feature>
<dbReference type="PANTHER" id="PTHR43353:SF5">
    <property type="entry name" value="SUCCINATE-SEMIALDEHYDE DEHYDROGENASE, MITOCHONDRIAL"/>
    <property type="match status" value="1"/>
</dbReference>
<dbReference type="SUPFAM" id="SSF53720">
    <property type="entry name" value="ALDH-like"/>
    <property type="match status" value="1"/>
</dbReference>
<dbReference type="InterPro" id="IPR015590">
    <property type="entry name" value="Aldehyde_DH_dom"/>
</dbReference>
<evidence type="ECO:0000256" key="1">
    <source>
        <dbReference type="ARBA" id="ARBA00009986"/>
    </source>
</evidence>
<sequence length="508" mass="53876">MLHSEVTGGQQSFQWLERASVAEAGLPEAGEHVLRGPLCSASKGDEMTQDTYEVHDPATLEVVGRAPVHGDQDVREAIAAAQGAARAWAADREARRSALRECAALIRENETELGHLMSREQGKVLAEAVAEFRVGAGLMDYFADLAWDEVEKLPDRADRALEVHYRPVGVVGAIVPWNFPISLLCVKLAPALTAGCTVIAKPSPSTPLSTIALIDLMNRALPAGVLQYRTGPGREVNVALSTLPGVRKISFTGSTEVGTSIAAQAAATVKRVTLELGGNDPALVLDDADIETTAHGIAGSAFRNAGQVCMAVKQVFVPRNRQSELVEALSEAVSHHVLGHGVESGTTMGPLHNEAQRDLVQGLVDQAVAAGARIAAGGGRGCGLPGHFMEPTVVTDARIGMDLVDREQFGNALPVVAYDSLEDTIDGLNAHGFGLGASVWSADLERAHAAAVNIEAGTVWINQHTQVEPDAPFGGWKSSGLGRERGRWGLEEYLELRTVNTRPHTPKT</sequence>
<dbReference type="GO" id="GO:0004777">
    <property type="term" value="F:succinate-semialdehyde dehydrogenase (NAD+) activity"/>
    <property type="evidence" value="ECO:0007669"/>
    <property type="project" value="TreeGrafter"/>
</dbReference>
<organism evidence="6 7">
    <name type="scientific">Halopolyspora algeriensis</name>
    <dbReference type="NCBI Taxonomy" id="1500506"/>
    <lineage>
        <taxon>Bacteria</taxon>
        <taxon>Bacillati</taxon>
        <taxon>Actinomycetota</taxon>
        <taxon>Actinomycetes</taxon>
        <taxon>Actinomycetes incertae sedis</taxon>
        <taxon>Halopolyspora</taxon>
    </lineage>
</organism>
<dbReference type="FunFam" id="3.40.605.10:FF:000007">
    <property type="entry name" value="NAD/NADP-dependent betaine aldehyde dehydrogenase"/>
    <property type="match status" value="1"/>
</dbReference>
<dbReference type="InterPro" id="IPR050740">
    <property type="entry name" value="Aldehyde_DH_Superfamily"/>
</dbReference>
<keyword evidence="7" id="KW-1185">Reference proteome</keyword>
<reference evidence="6 7" key="1">
    <citation type="submission" date="2018-07" db="EMBL/GenBank/DDBJ databases">
        <title>Genomic Encyclopedia of Type Strains, Phase III (KMG-III): the genomes of soil and plant-associated and newly described type strains.</title>
        <authorList>
            <person name="Whitman W."/>
        </authorList>
    </citation>
    <scope>NUCLEOTIDE SEQUENCE [LARGE SCALE GENOMIC DNA]</scope>
    <source>
        <strain evidence="6 7">CECT 8575</strain>
    </source>
</reference>
<dbReference type="GO" id="GO:0009450">
    <property type="term" value="P:gamma-aminobutyric acid catabolic process"/>
    <property type="evidence" value="ECO:0007669"/>
    <property type="project" value="TreeGrafter"/>
</dbReference>